<feature type="signal peptide" evidence="1">
    <location>
        <begin position="1"/>
        <end position="26"/>
    </location>
</feature>
<evidence type="ECO:0000256" key="1">
    <source>
        <dbReference type="SAM" id="SignalP"/>
    </source>
</evidence>
<organism evidence="2 3">
    <name type="scientific">Candidatus Ornithomonoglobus intestinigallinarum</name>
    <dbReference type="NCBI Taxonomy" id="2840894"/>
    <lineage>
        <taxon>Bacteria</taxon>
        <taxon>Bacillati</taxon>
        <taxon>Bacillota</taxon>
        <taxon>Clostridia</taxon>
        <taxon>Candidatus Ornithomonoglobus</taxon>
    </lineage>
</organism>
<protein>
    <submittedName>
        <fullName evidence="2">Uncharacterized protein</fullName>
    </submittedName>
</protein>
<reference evidence="2" key="2">
    <citation type="journal article" date="2021" name="PeerJ">
        <title>Extensive microbial diversity within the chicken gut microbiome revealed by metagenomics and culture.</title>
        <authorList>
            <person name="Gilroy R."/>
            <person name="Ravi A."/>
            <person name="Getino M."/>
            <person name="Pursley I."/>
            <person name="Horton D.L."/>
            <person name="Alikhan N.F."/>
            <person name="Baker D."/>
            <person name="Gharbi K."/>
            <person name="Hall N."/>
            <person name="Watson M."/>
            <person name="Adriaenssens E.M."/>
            <person name="Foster-Nyarko E."/>
            <person name="Jarju S."/>
            <person name="Secka A."/>
            <person name="Antonio M."/>
            <person name="Oren A."/>
            <person name="Chaudhuri R.R."/>
            <person name="La Ragione R."/>
            <person name="Hildebrand F."/>
            <person name="Pallen M.J."/>
        </authorList>
    </citation>
    <scope>NUCLEOTIDE SEQUENCE</scope>
    <source>
        <strain evidence="2">CHK181-108</strain>
    </source>
</reference>
<feature type="chain" id="PRO_5038339406" evidence="1">
    <location>
        <begin position="27"/>
        <end position="264"/>
    </location>
</feature>
<keyword evidence="1" id="KW-0732">Signal</keyword>
<reference evidence="2" key="1">
    <citation type="submission" date="2020-10" db="EMBL/GenBank/DDBJ databases">
        <authorList>
            <person name="Gilroy R."/>
        </authorList>
    </citation>
    <scope>NUCLEOTIDE SEQUENCE</scope>
    <source>
        <strain evidence="2">CHK181-108</strain>
    </source>
</reference>
<dbReference type="AlphaFoldDB" id="A0A9D1KQW9"/>
<accession>A0A9D1KQW9</accession>
<gene>
    <name evidence="2" type="ORF">IAA60_09485</name>
</gene>
<comment type="caution">
    <text evidence="2">The sequence shown here is derived from an EMBL/GenBank/DDBJ whole genome shotgun (WGS) entry which is preliminary data.</text>
</comment>
<dbReference type="EMBL" id="DVLU01000103">
    <property type="protein sequence ID" value="HIT86115.1"/>
    <property type="molecule type" value="Genomic_DNA"/>
</dbReference>
<evidence type="ECO:0000313" key="2">
    <source>
        <dbReference type="EMBL" id="HIT86115.1"/>
    </source>
</evidence>
<proteinExistence type="predicted"/>
<evidence type="ECO:0000313" key="3">
    <source>
        <dbReference type="Proteomes" id="UP000824165"/>
    </source>
</evidence>
<dbReference type="Proteomes" id="UP000824165">
    <property type="component" value="Unassembled WGS sequence"/>
</dbReference>
<name>A0A9D1KQW9_9FIRM</name>
<sequence length="264" mass="28552">MKYFTAKSLAALCIAAVLFIICFNLAVGTTDNTAGSTTAYNLSSWLAKHGVTIDRELIDTDDVYAVDASMKNAYSDRALAVEAMLKNASSSGADTYTGENGAVSFSHDSFVLTPAHGLFEDIFSGLDRYNCGRRAEDAANELGFDLNGSVISSEETDGGFKAVITKTIDSAPVFNDCITLTMSRDGLISAEGVWFVPEELGEKRRARPAADALGDLLNRVEGAGEITVRSMEFGYLMEQNGRSARLKPVWRFELDGRDDVYTDA</sequence>